<dbReference type="Pfam" id="PF04115">
    <property type="entry name" value="Ureidogly_lyase"/>
    <property type="match status" value="1"/>
</dbReference>
<dbReference type="GO" id="GO:0006144">
    <property type="term" value="P:purine nucleobase metabolic process"/>
    <property type="evidence" value="ECO:0007669"/>
    <property type="project" value="UniProtKB-KW"/>
</dbReference>
<dbReference type="Proteomes" id="UP001139311">
    <property type="component" value="Unassembled WGS sequence"/>
</dbReference>
<evidence type="ECO:0000256" key="3">
    <source>
        <dbReference type="ARBA" id="ARBA00023239"/>
    </source>
</evidence>
<dbReference type="GO" id="GO:0000256">
    <property type="term" value="P:allantoin catabolic process"/>
    <property type="evidence" value="ECO:0007669"/>
    <property type="project" value="InterPro"/>
</dbReference>
<dbReference type="AlphaFoldDB" id="A0A9X1IC09"/>
<evidence type="ECO:0000256" key="1">
    <source>
        <dbReference type="ARBA" id="ARBA00011738"/>
    </source>
</evidence>
<name>A0A9X1IC09_9PROT</name>
<evidence type="ECO:0000256" key="2">
    <source>
        <dbReference type="ARBA" id="ARBA00022631"/>
    </source>
</evidence>
<dbReference type="InterPro" id="IPR007247">
    <property type="entry name" value="Ureidogly_lyase"/>
</dbReference>
<dbReference type="PANTHER" id="PTHR21221:SF1">
    <property type="entry name" value="UREIDOGLYCOLATE LYASE"/>
    <property type="match status" value="1"/>
</dbReference>
<keyword evidence="6" id="KW-1185">Reference proteome</keyword>
<dbReference type="CDD" id="cd20298">
    <property type="entry name" value="cupin_UAH"/>
    <property type="match status" value="1"/>
</dbReference>
<comment type="caution">
    <text evidence="5">The sequence shown here is derived from an EMBL/GenBank/DDBJ whole genome shotgun (WGS) entry which is preliminary data.</text>
</comment>
<dbReference type="PANTHER" id="PTHR21221">
    <property type="entry name" value="UREIDOGLYCOLATE HYDROLASE"/>
    <property type="match status" value="1"/>
</dbReference>
<dbReference type="SUPFAM" id="SSF51182">
    <property type="entry name" value="RmlC-like cupins"/>
    <property type="match status" value="1"/>
</dbReference>
<dbReference type="Gene3D" id="2.60.120.480">
    <property type="entry name" value="Ureidoglycolate hydrolase"/>
    <property type="match status" value="1"/>
</dbReference>
<organism evidence="5 6">
    <name type="scientific">Roseicella aerolata</name>
    <dbReference type="NCBI Taxonomy" id="2883479"/>
    <lineage>
        <taxon>Bacteria</taxon>
        <taxon>Pseudomonadati</taxon>
        <taxon>Pseudomonadota</taxon>
        <taxon>Alphaproteobacteria</taxon>
        <taxon>Acetobacterales</taxon>
        <taxon>Roseomonadaceae</taxon>
        <taxon>Roseicella</taxon>
    </lineage>
</organism>
<accession>A0A9X1IC09</accession>
<evidence type="ECO:0000313" key="6">
    <source>
        <dbReference type="Proteomes" id="UP001139311"/>
    </source>
</evidence>
<dbReference type="InterPro" id="IPR047233">
    <property type="entry name" value="UAH_cupin"/>
</dbReference>
<dbReference type="InterPro" id="IPR024060">
    <property type="entry name" value="Ureidoglycolate_lyase_dom_sf"/>
</dbReference>
<evidence type="ECO:0000256" key="4">
    <source>
        <dbReference type="ARBA" id="ARBA00047684"/>
    </source>
</evidence>
<sequence length="160" mass="17711">MYLKAEPLTSAAFLPYGEVIECPAIPGRTYFEDALANLRPKARPSISLTVKKPLEALPLRSTTMERHEFSSQSFIPQEGGRWLAIVAPHAAGGGPDMARARAFLARPDQGVTYGANVWHHPFTVLDREARFVIVMWRDGTKGDEEFVEVPEFSVEVADGI</sequence>
<dbReference type="RefSeq" id="WP_226607735.1">
    <property type="nucleotide sequence ID" value="NZ_JAJAQI010000012.1"/>
</dbReference>
<comment type="subunit">
    <text evidence="1">Homodimer.</text>
</comment>
<reference evidence="5" key="1">
    <citation type="submission" date="2021-10" db="EMBL/GenBank/DDBJ databases">
        <title>Roseicella aerolatum sp. nov., isolated from aerosols of e-waste dismantling site.</title>
        <authorList>
            <person name="Qin T."/>
        </authorList>
    </citation>
    <scope>NUCLEOTIDE SEQUENCE</scope>
    <source>
        <strain evidence="5">GB24</strain>
    </source>
</reference>
<dbReference type="GO" id="GO:0004848">
    <property type="term" value="F:ureidoglycolate hydrolase activity"/>
    <property type="evidence" value="ECO:0007669"/>
    <property type="project" value="InterPro"/>
</dbReference>
<gene>
    <name evidence="5" type="ORF">LHA35_09905</name>
</gene>
<dbReference type="GO" id="GO:0050385">
    <property type="term" value="F:ureidoglycolate lyase activity"/>
    <property type="evidence" value="ECO:0007669"/>
    <property type="project" value="UniProtKB-EC"/>
</dbReference>
<protein>
    <submittedName>
        <fullName evidence="5">Ureidoglycolate lyase</fullName>
    </submittedName>
</protein>
<dbReference type="InterPro" id="IPR011051">
    <property type="entry name" value="RmlC_Cupin_sf"/>
</dbReference>
<evidence type="ECO:0000313" key="5">
    <source>
        <dbReference type="EMBL" id="MCB4822045.1"/>
    </source>
</evidence>
<keyword evidence="3 5" id="KW-0456">Lyase</keyword>
<dbReference type="EMBL" id="JAJAQI010000012">
    <property type="protein sequence ID" value="MCB4822045.1"/>
    <property type="molecule type" value="Genomic_DNA"/>
</dbReference>
<keyword evidence="2" id="KW-0659">Purine metabolism</keyword>
<proteinExistence type="predicted"/>
<dbReference type="PIRSF" id="PIRSF017306">
    <property type="entry name" value="Ureidogly_hydro"/>
    <property type="match status" value="1"/>
</dbReference>
<comment type="catalytic activity">
    <reaction evidence="4">
        <text>(S)-ureidoglycolate = urea + glyoxylate</text>
        <dbReference type="Rhea" id="RHEA:11304"/>
        <dbReference type="ChEBI" id="CHEBI:16199"/>
        <dbReference type="ChEBI" id="CHEBI:36655"/>
        <dbReference type="ChEBI" id="CHEBI:57296"/>
        <dbReference type="EC" id="4.3.2.3"/>
    </reaction>
</comment>